<dbReference type="RefSeq" id="WP_063730384.1">
    <property type="nucleotide sequence ID" value="NZ_CAXLJY010000010.1"/>
</dbReference>
<organism evidence="1 2">
    <name type="scientific">Lactiplantibacillus plantarum</name>
    <name type="common">Lactobacillus plantarum</name>
    <dbReference type="NCBI Taxonomy" id="1590"/>
    <lineage>
        <taxon>Bacteria</taxon>
        <taxon>Bacillati</taxon>
        <taxon>Bacillota</taxon>
        <taxon>Bacilli</taxon>
        <taxon>Lactobacillales</taxon>
        <taxon>Lactobacillaceae</taxon>
        <taxon>Lactiplantibacillus</taxon>
    </lineage>
</organism>
<dbReference type="EMBL" id="LUWI01000041">
    <property type="protein sequence ID" value="KZU01291.1"/>
    <property type="molecule type" value="Genomic_DNA"/>
</dbReference>
<gene>
    <name evidence="1" type="ORF">Nizo2260_3015</name>
</gene>
<evidence type="ECO:0000313" key="2">
    <source>
        <dbReference type="Proteomes" id="UP000076989"/>
    </source>
</evidence>
<reference evidence="1 2" key="1">
    <citation type="submission" date="2016-03" db="EMBL/GenBank/DDBJ databases">
        <title>Comparative genomics of 54 Lactobacillus plantarum strains reveals genomic uncoupling from niche constraints.</title>
        <authorList>
            <person name="Martino M.E."/>
        </authorList>
    </citation>
    <scope>NUCLEOTIDE SEQUENCE [LARGE SCALE GENOMIC DNA]</scope>
    <source>
        <strain evidence="1 2">Nizo2260</strain>
    </source>
</reference>
<protein>
    <submittedName>
        <fullName evidence="1">Uncharacterized protein</fullName>
    </submittedName>
</protein>
<comment type="caution">
    <text evidence="1">The sequence shown here is derived from an EMBL/GenBank/DDBJ whole genome shotgun (WGS) entry which is preliminary data.</text>
</comment>
<dbReference type="AlphaFoldDB" id="A0AB34XWC0"/>
<evidence type="ECO:0000313" key="1">
    <source>
        <dbReference type="EMBL" id="KZU01291.1"/>
    </source>
</evidence>
<accession>A0AB34XWC0</accession>
<proteinExistence type="predicted"/>
<name>A0AB34XWC0_LACPN</name>
<sequence length="121" mass="13600">MDKVALVMTNDEMLALAGSQMKLWQSGLDLSFTKTDFEKVSDQLKNRTKYDPMQRLTTDELADLVHDYSLLLTDCDYLVNHHYKVAADAVTINNDASAELEAVFHGIQSVDKSGSLKEPEF</sequence>
<dbReference type="Proteomes" id="UP000076989">
    <property type="component" value="Unassembled WGS sequence"/>
</dbReference>